<sequence length="339" mass="35730">MKRSIVFSVRSFAVLRQAARIVEHHGLDRAWVTETPGRDALMRAVEVAGHTRRIGVGTGIAYAFTRHPLAMAAAAIEANEVTGGRLTLGVGTGPADFRSALGVDFTRPAARLGEYLALVRAALTATDGLDFQGEFYRTRLDSFGSAVPLENRAAIRVYGSGMTPASLRAMSRAAHGIALHPLAAFAPYLEGTALPSIAETGASPAIAAWCVTSVHPDAGRAMREARARLALYLSVPGLGRVADGTPWEKDVARLRQAAPAHHGRPDWAALGELVPPDLAEELAVVGSPDEAAEKLASRRARLGLRGIDELVLQPAVMGGTDEQLLEAIEGTAAAWDGVS</sequence>
<dbReference type="Pfam" id="PF00296">
    <property type="entry name" value="Bac_luciferase"/>
    <property type="match status" value="1"/>
</dbReference>
<protein>
    <submittedName>
        <fullName evidence="3">Flavin-dependent oxidoreductase, luciferase family (Includes alkanesulfonate monooxygenase SsuD and methylene tetrahydromethanopterin reductase)</fullName>
    </submittedName>
</protein>
<dbReference type="InterPro" id="IPR036661">
    <property type="entry name" value="Luciferase-like_sf"/>
</dbReference>
<dbReference type="GeneID" id="99647487"/>
<dbReference type="GO" id="GO:0016705">
    <property type="term" value="F:oxidoreductase activity, acting on paired donors, with incorporation or reduction of molecular oxygen"/>
    <property type="evidence" value="ECO:0007669"/>
    <property type="project" value="InterPro"/>
</dbReference>
<gene>
    <name evidence="3" type="ORF">SAMN04489713_113234</name>
</gene>
<dbReference type="InterPro" id="IPR011251">
    <property type="entry name" value="Luciferase-like_dom"/>
</dbReference>
<dbReference type="SUPFAM" id="SSF51679">
    <property type="entry name" value="Bacterial luciferase-like"/>
    <property type="match status" value="1"/>
</dbReference>
<dbReference type="PANTHER" id="PTHR43244">
    <property type="match status" value="1"/>
</dbReference>
<dbReference type="RefSeq" id="WP_075023310.1">
    <property type="nucleotide sequence ID" value="NZ_CP083237.1"/>
</dbReference>
<dbReference type="AlphaFoldDB" id="A0A1I5PTQ1"/>
<dbReference type="InParanoid" id="A0A1I5PTQ1"/>
<evidence type="ECO:0000313" key="4">
    <source>
        <dbReference type="Proteomes" id="UP000183413"/>
    </source>
</evidence>
<dbReference type="Gene3D" id="3.20.20.30">
    <property type="entry name" value="Luciferase-like domain"/>
    <property type="match status" value="1"/>
</dbReference>
<organism evidence="3 4">
    <name type="scientific">Actinomadura madurae</name>
    <dbReference type="NCBI Taxonomy" id="1993"/>
    <lineage>
        <taxon>Bacteria</taxon>
        <taxon>Bacillati</taxon>
        <taxon>Actinomycetota</taxon>
        <taxon>Actinomycetes</taxon>
        <taxon>Streptosporangiales</taxon>
        <taxon>Thermomonosporaceae</taxon>
        <taxon>Actinomadura</taxon>
    </lineage>
</organism>
<name>A0A1I5PTQ1_9ACTN</name>
<dbReference type="EMBL" id="FOVH01000013">
    <property type="protein sequence ID" value="SFP36941.1"/>
    <property type="molecule type" value="Genomic_DNA"/>
</dbReference>
<keyword evidence="1" id="KW-0560">Oxidoreductase</keyword>
<dbReference type="Proteomes" id="UP000183413">
    <property type="component" value="Unassembled WGS sequence"/>
</dbReference>
<dbReference type="PANTHER" id="PTHR43244:SF1">
    <property type="entry name" value="5,10-METHYLENETETRAHYDROMETHANOPTERIN REDUCTASE"/>
    <property type="match status" value="1"/>
</dbReference>
<evidence type="ECO:0000256" key="1">
    <source>
        <dbReference type="ARBA" id="ARBA00023002"/>
    </source>
</evidence>
<keyword evidence="3" id="KW-0503">Monooxygenase</keyword>
<dbReference type="eggNOG" id="COG2141">
    <property type="taxonomic scope" value="Bacteria"/>
</dbReference>
<dbReference type="GO" id="GO:0004497">
    <property type="term" value="F:monooxygenase activity"/>
    <property type="evidence" value="ECO:0007669"/>
    <property type="project" value="UniProtKB-KW"/>
</dbReference>
<keyword evidence="4" id="KW-1185">Reference proteome</keyword>
<dbReference type="OrthoDB" id="3284378at2"/>
<evidence type="ECO:0000313" key="3">
    <source>
        <dbReference type="EMBL" id="SFP36941.1"/>
    </source>
</evidence>
<feature type="domain" description="Luciferase-like" evidence="2">
    <location>
        <begin position="12"/>
        <end position="303"/>
    </location>
</feature>
<reference evidence="3 4" key="1">
    <citation type="submission" date="2016-10" db="EMBL/GenBank/DDBJ databases">
        <authorList>
            <person name="de Groot N.N."/>
        </authorList>
    </citation>
    <scope>NUCLEOTIDE SEQUENCE [LARGE SCALE GENOMIC DNA]</scope>
    <source>
        <strain evidence="3 4">DSM 43067</strain>
    </source>
</reference>
<proteinExistence type="predicted"/>
<dbReference type="InterPro" id="IPR050564">
    <property type="entry name" value="F420-G6PD/mer"/>
</dbReference>
<accession>A0A1I5PTQ1</accession>
<evidence type="ECO:0000259" key="2">
    <source>
        <dbReference type="Pfam" id="PF00296"/>
    </source>
</evidence>
<dbReference type="STRING" id="1993.SAMN04489713_113234"/>